<evidence type="ECO:0000256" key="8">
    <source>
        <dbReference type="ARBA" id="ARBA00048679"/>
    </source>
</evidence>
<protein>
    <recommendedName>
        <fullName evidence="1">non-specific serine/threonine protein kinase</fullName>
        <ecNumber evidence="1">2.7.11.1</ecNumber>
    </recommendedName>
</protein>
<dbReference type="SMART" id="SM01331">
    <property type="entry name" value="DUF3635"/>
    <property type="match status" value="1"/>
</dbReference>
<dbReference type="Proteomes" id="UP000308133">
    <property type="component" value="Unassembled WGS sequence"/>
</dbReference>
<keyword evidence="4" id="KW-0547">Nucleotide-binding</keyword>
<dbReference type="PANTHER" id="PTHR24419:SF18">
    <property type="entry name" value="SERINE_THREONINE-PROTEIN KINASE HASPIN"/>
    <property type="match status" value="1"/>
</dbReference>
<proteinExistence type="predicted"/>
<dbReference type="GO" id="GO:0005524">
    <property type="term" value="F:ATP binding"/>
    <property type="evidence" value="ECO:0007669"/>
    <property type="project" value="UniProtKB-KW"/>
</dbReference>
<evidence type="ECO:0000259" key="10">
    <source>
        <dbReference type="SMART" id="SM01331"/>
    </source>
</evidence>
<gene>
    <name evidence="11" type="ORF">C1H76_7082</name>
</gene>
<feature type="compositionally biased region" description="Basic and acidic residues" evidence="9">
    <location>
        <begin position="97"/>
        <end position="114"/>
    </location>
</feature>
<dbReference type="GO" id="GO:0072354">
    <property type="term" value="F:histone H3T3 kinase activity"/>
    <property type="evidence" value="ECO:0007669"/>
    <property type="project" value="TreeGrafter"/>
</dbReference>
<evidence type="ECO:0000313" key="12">
    <source>
        <dbReference type="Proteomes" id="UP000308133"/>
    </source>
</evidence>
<name>A0A4U7AW35_9PEZI</name>
<evidence type="ECO:0000256" key="7">
    <source>
        <dbReference type="ARBA" id="ARBA00047899"/>
    </source>
</evidence>
<evidence type="ECO:0000256" key="3">
    <source>
        <dbReference type="ARBA" id="ARBA00022679"/>
    </source>
</evidence>
<comment type="catalytic activity">
    <reaction evidence="8">
        <text>L-seryl-[protein] + ATP = O-phospho-L-seryl-[protein] + ADP + H(+)</text>
        <dbReference type="Rhea" id="RHEA:17989"/>
        <dbReference type="Rhea" id="RHEA-COMP:9863"/>
        <dbReference type="Rhea" id="RHEA-COMP:11604"/>
        <dbReference type="ChEBI" id="CHEBI:15378"/>
        <dbReference type="ChEBI" id="CHEBI:29999"/>
        <dbReference type="ChEBI" id="CHEBI:30616"/>
        <dbReference type="ChEBI" id="CHEBI:83421"/>
        <dbReference type="ChEBI" id="CHEBI:456216"/>
        <dbReference type="EC" id="2.7.11.1"/>
    </reaction>
</comment>
<evidence type="ECO:0000256" key="5">
    <source>
        <dbReference type="ARBA" id="ARBA00022777"/>
    </source>
</evidence>
<dbReference type="GO" id="GO:0005634">
    <property type="term" value="C:nucleus"/>
    <property type="evidence" value="ECO:0007669"/>
    <property type="project" value="TreeGrafter"/>
</dbReference>
<keyword evidence="2" id="KW-0723">Serine/threonine-protein kinase</keyword>
<evidence type="ECO:0000256" key="9">
    <source>
        <dbReference type="SAM" id="MobiDB-lite"/>
    </source>
</evidence>
<dbReference type="GO" id="GO:0005737">
    <property type="term" value="C:cytoplasm"/>
    <property type="evidence" value="ECO:0007669"/>
    <property type="project" value="TreeGrafter"/>
</dbReference>
<organism evidence="11 12">
    <name type="scientific">Elsinoe australis</name>
    <dbReference type="NCBI Taxonomy" id="40998"/>
    <lineage>
        <taxon>Eukaryota</taxon>
        <taxon>Fungi</taxon>
        <taxon>Dikarya</taxon>
        <taxon>Ascomycota</taxon>
        <taxon>Pezizomycotina</taxon>
        <taxon>Dothideomycetes</taxon>
        <taxon>Dothideomycetidae</taxon>
        <taxon>Myriangiales</taxon>
        <taxon>Elsinoaceae</taxon>
        <taxon>Elsinoe</taxon>
    </lineage>
</organism>
<feature type="domain" description="Serine/threonine-protein kinase haspin C-terminal" evidence="10">
    <location>
        <begin position="494"/>
        <end position="589"/>
    </location>
</feature>
<feature type="compositionally biased region" description="Polar residues" evidence="9">
    <location>
        <begin position="136"/>
        <end position="145"/>
    </location>
</feature>
<reference evidence="11 12" key="1">
    <citation type="submission" date="2018-02" db="EMBL/GenBank/DDBJ databases">
        <title>Draft genome sequences of Elsinoe sp., causing black scab on jojoba.</title>
        <authorList>
            <person name="Stodart B."/>
            <person name="Jeffress S."/>
            <person name="Ash G."/>
            <person name="Arun Chinnappa K."/>
        </authorList>
    </citation>
    <scope>NUCLEOTIDE SEQUENCE [LARGE SCALE GENOMIC DNA]</scope>
    <source>
        <strain evidence="11 12">Hillstone_2</strain>
    </source>
</reference>
<evidence type="ECO:0000256" key="4">
    <source>
        <dbReference type="ARBA" id="ARBA00022741"/>
    </source>
</evidence>
<dbReference type="Gene3D" id="3.30.200.20">
    <property type="entry name" value="Phosphorylase Kinase, domain 1"/>
    <property type="match status" value="1"/>
</dbReference>
<comment type="catalytic activity">
    <reaction evidence="7">
        <text>L-threonyl-[protein] + ATP = O-phospho-L-threonyl-[protein] + ADP + H(+)</text>
        <dbReference type="Rhea" id="RHEA:46608"/>
        <dbReference type="Rhea" id="RHEA-COMP:11060"/>
        <dbReference type="Rhea" id="RHEA-COMP:11605"/>
        <dbReference type="ChEBI" id="CHEBI:15378"/>
        <dbReference type="ChEBI" id="CHEBI:30013"/>
        <dbReference type="ChEBI" id="CHEBI:30616"/>
        <dbReference type="ChEBI" id="CHEBI:61977"/>
        <dbReference type="ChEBI" id="CHEBI:456216"/>
        <dbReference type="EC" id="2.7.11.1"/>
    </reaction>
</comment>
<dbReference type="AlphaFoldDB" id="A0A4U7AW35"/>
<evidence type="ECO:0000256" key="1">
    <source>
        <dbReference type="ARBA" id="ARBA00012513"/>
    </source>
</evidence>
<dbReference type="InterPro" id="IPR024604">
    <property type="entry name" value="GSG2_C"/>
</dbReference>
<evidence type="ECO:0000313" key="11">
    <source>
        <dbReference type="EMBL" id="TKX20696.1"/>
    </source>
</evidence>
<keyword evidence="5 11" id="KW-0418">Kinase</keyword>
<dbReference type="Gene3D" id="1.10.510.10">
    <property type="entry name" value="Transferase(Phosphotransferase) domain 1"/>
    <property type="match status" value="1"/>
</dbReference>
<keyword evidence="3" id="KW-0808">Transferase</keyword>
<dbReference type="EC" id="2.7.11.1" evidence="1"/>
<keyword evidence="6" id="KW-0067">ATP-binding</keyword>
<evidence type="ECO:0000256" key="2">
    <source>
        <dbReference type="ARBA" id="ARBA00022527"/>
    </source>
</evidence>
<feature type="region of interest" description="Disordered" evidence="9">
    <location>
        <begin position="65"/>
        <end position="190"/>
    </location>
</feature>
<evidence type="ECO:0000256" key="6">
    <source>
        <dbReference type="ARBA" id="ARBA00022840"/>
    </source>
</evidence>
<dbReference type="EMBL" id="PTQR01000086">
    <property type="protein sequence ID" value="TKX20696.1"/>
    <property type="molecule type" value="Genomic_DNA"/>
</dbReference>
<feature type="compositionally biased region" description="Basic and acidic residues" evidence="9">
    <location>
        <begin position="73"/>
        <end position="85"/>
    </location>
</feature>
<dbReference type="PANTHER" id="PTHR24419">
    <property type="entry name" value="INTERLEUKIN-1 RECEPTOR-ASSOCIATED KINASE"/>
    <property type="match status" value="1"/>
</dbReference>
<accession>A0A4U7AW35</accession>
<feature type="compositionally biased region" description="Basic residues" evidence="9">
    <location>
        <begin position="86"/>
        <end position="96"/>
    </location>
</feature>
<dbReference type="GO" id="GO:0000278">
    <property type="term" value="P:mitotic cell cycle"/>
    <property type="evidence" value="ECO:0007669"/>
    <property type="project" value="TreeGrafter"/>
</dbReference>
<feature type="compositionally biased region" description="Low complexity" evidence="9">
    <location>
        <begin position="116"/>
        <end position="131"/>
    </location>
</feature>
<feature type="compositionally biased region" description="Polar residues" evidence="9">
    <location>
        <begin position="162"/>
        <end position="180"/>
    </location>
</feature>
<dbReference type="Pfam" id="PF12330">
    <property type="entry name" value="Haspin_kinase"/>
    <property type="match status" value="1"/>
</dbReference>
<comment type="caution">
    <text evidence="11">The sequence shown here is derived from an EMBL/GenBank/DDBJ whole genome shotgun (WGS) entry which is preliminary data.</text>
</comment>
<dbReference type="GO" id="GO:0035556">
    <property type="term" value="P:intracellular signal transduction"/>
    <property type="evidence" value="ECO:0007669"/>
    <property type="project" value="TreeGrafter"/>
</dbReference>
<sequence>MAPRQVYGKRSKVYTALILLESPPKCREDVNDLANAVSGLAILDTGGPPLTKEIQEEPRAALVSICKNRQSKKTREVDSKPDKPPRKTVTRTRKVKPKEPSDPKSEPAAEEPERVSPASSSGTISSTKSFSPEVLSLSTESSASDLKSDGTLPSLSPPCPRTATNPTTIPNSHTQTTNQDPSPPLHACLSPELHSHLSPLLPYTTSPITTFTTFTANFTPHFTIKKLAEASFSQVFLLHPPNQPHSPHRTVLKLIPLLPAPSATPAPRPSKSALTLLSLSSTPQAVASETRLLAHLTSVPGFTIFRGLNLLQGRPGGAFAKAAREWNKAQKERGKEGTLVPDMGRRANYEEGQLWAVVEMEDAGVDLERMLEWSGEEVDDEGMMGGYGVAGIWDVWWQVVLAAGKGEVACGWESRDLHCGNVCVRERKGRGGEGRTRREEVGMRLEREMKRGRGRKLGLTGLEVTLIDYTISRAEVVDEKGEKEVAFIDLNEDDCLFQGDGAEEYQYDIYRFMRAAVFLDDPLADVDTRWDEVEGSDRSWKDFHPETNVVWLHFILHKLLEHYHWSTEADMAKTDGKLDLLQRREREMQNILGRLQEILKLENWESSGIRSAEGLVALAMKEQWLNVDDVMGLLCDQFESNKRSKKSKTKTKTTSRE</sequence>